<dbReference type="PANTHER" id="PTHR43033">
    <property type="entry name" value="TRNA(ILE)-LYSIDINE SYNTHASE-RELATED"/>
    <property type="match status" value="1"/>
</dbReference>
<dbReference type="RefSeq" id="WP_246904833.1">
    <property type="nucleotide sequence ID" value="NZ_JALJRB010000006.1"/>
</dbReference>
<dbReference type="InterPro" id="IPR012795">
    <property type="entry name" value="tRNA_Ile_lys_synt_N"/>
</dbReference>
<dbReference type="EMBL" id="JALJRB010000006">
    <property type="protein sequence ID" value="MCJ8500452.1"/>
    <property type="molecule type" value="Genomic_DNA"/>
</dbReference>
<comment type="caution">
    <text evidence="10">The sequence shown here is derived from an EMBL/GenBank/DDBJ whole genome shotgun (WGS) entry which is preliminary data.</text>
</comment>
<accession>A0AA41R1J5</accession>
<dbReference type="SUPFAM" id="SSF82829">
    <property type="entry name" value="MesJ substrate recognition domain-like"/>
    <property type="match status" value="1"/>
</dbReference>
<dbReference type="GO" id="GO:0032267">
    <property type="term" value="F:tRNA(Ile)-lysidine synthase activity"/>
    <property type="evidence" value="ECO:0007669"/>
    <property type="project" value="UniProtKB-EC"/>
</dbReference>
<dbReference type="Pfam" id="PF01171">
    <property type="entry name" value="ATP_bind_3"/>
    <property type="match status" value="1"/>
</dbReference>
<dbReference type="SUPFAM" id="SSF56037">
    <property type="entry name" value="PheT/TilS domain"/>
    <property type="match status" value="1"/>
</dbReference>
<evidence type="ECO:0000259" key="9">
    <source>
        <dbReference type="SMART" id="SM00977"/>
    </source>
</evidence>
<dbReference type="HAMAP" id="MF_01161">
    <property type="entry name" value="tRNA_Ile_lys_synt"/>
    <property type="match status" value="1"/>
</dbReference>
<comment type="function">
    <text evidence="8">Ligates lysine onto the cytidine present at position 34 of the AUA codon-specific tRNA(Ile) that contains the anticodon CAU, in an ATP-dependent manner. Cytidine is converted to lysidine, thus changing the amino acid specificity of the tRNA from methionine to isoleucine.</text>
</comment>
<dbReference type="AlphaFoldDB" id="A0AA41R1J5"/>
<dbReference type="EC" id="6.3.4.19" evidence="8"/>
<dbReference type="InterPro" id="IPR011063">
    <property type="entry name" value="TilS/TtcA_N"/>
</dbReference>
<evidence type="ECO:0000256" key="3">
    <source>
        <dbReference type="ARBA" id="ARBA00022598"/>
    </source>
</evidence>
<dbReference type="GO" id="GO:0005524">
    <property type="term" value="F:ATP binding"/>
    <property type="evidence" value="ECO:0007669"/>
    <property type="project" value="UniProtKB-UniRule"/>
</dbReference>
<dbReference type="GO" id="GO:0005737">
    <property type="term" value="C:cytoplasm"/>
    <property type="evidence" value="ECO:0007669"/>
    <property type="project" value="UniProtKB-SubCell"/>
</dbReference>
<protein>
    <recommendedName>
        <fullName evidence="8">tRNA(Ile)-lysidine synthase</fullName>
        <ecNumber evidence="8">6.3.4.19</ecNumber>
    </recommendedName>
    <alternativeName>
        <fullName evidence="8">tRNA(Ile)-2-lysyl-cytidine synthase</fullName>
    </alternativeName>
    <alternativeName>
        <fullName evidence="8">tRNA(Ile)-lysidine synthetase</fullName>
    </alternativeName>
</protein>
<feature type="domain" description="Lysidine-tRNA(Ile) synthetase C-terminal" evidence="9">
    <location>
        <begin position="393"/>
        <end position="468"/>
    </location>
</feature>
<keyword evidence="6 8" id="KW-0067">ATP-binding</keyword>
<organism evidence="10 11">
    <name type="scientific">Desulfatitalea alkaliphila</name>
    <dbReference type="NCBI Taxonomy" id="2929485"/>
    <lineage>
        <taxon>Bacteria</taxon>
        <taxon>Pseudomonadati</taxon>
        <taxon>Thermodesulfobacteriota</taxon>
        <taxon>Desulfobacteria</taxon>
        <taxon>Desulfobacterales</taxon>
        <taxon>Desulfosarcinaceae</taxon>
        <taxon>Desulfatitalea</taxon>
    </lineage>
</organism>
<dbReference type="GO" id="GO:0006400">
    <property type="term" value="P:tRNA modification"/>
    <property type="evidence" value="ECO:0007669"/>
    <property type="project" value="UniProtKB-UniRule"/>
</dbReference>
<evidence type="ECO:0000256" key="1">
    <source>
        <dbReference type="ARBA" id="ARBA00004496"/>
    </source>
</evidence>
<reference evidence="10" key="1">
    <citation type="submission" date="2022-04" db="EMBL/GenBank/DDBJ databases">
        <title>Desulfatitalea alkaliphila sp. nov., a novel anaerobic sulfate-reducing bacterium isolated from terrestrial mud volcano, Taman Peninsula, Russia.</title>
        <authorList>
            <person name="Khomyakova M.A."/>
            <person name="Merkel A.Y."/>
            <person name="Slobodkin A.I."/>
        </authorList>
    </citation>
    <scope>NUCLEOTIDE SEQUENCE</scope>
    <source>
        <strain evidence="10">M08but</strain>
    </source>
</reference>
<dbReference type="InterPro" id="IPR012094">
    <property type="entry name" value="tRNA_Ile_lys_synt"/>
</dbReference>
<dbReference type="NCBIfam" id="TIGR02432">
    <property type="entry name" value="lysidine_TilS_N"/>
    <property type="match status" value="1"/>
</dbReference>
<keyword evidence="5 8" id="KW-0547">Nucleotide-binding</keyword>
<evidence type="ECO:0000256" key="7">
    <source>
        <dbReference type="ARBA" id="ARBA00048539"/>
    </source>
</evidence>
<evidence type="ECO:0000256" key="8">
    <source>
        <dbReference type="HAMAP-Rule" id="MF_01161"/>
    </source>
</evidence>
<dbReference type="Proteomes" id="UP001165427">
    <property type="component" value="Unassembled WGS sequence"/>
</dbReference>
<dbReference type="InterPro" id="IPR014729">
    <property type="entry name" value="Rossmann-like_a/b/a_fold"/>
</dbReference>
<dbReference type="CDD" id="cd01992">
    <property type="entry name" value="TilS_N"/>
    <property type="match status" value="1"/>
</dbReference>
<keyword evidence="11" id="KW-1185">Reference proteome</keyword>
<evidence type="ECO:0000313" key="11">
    <source>
        <dbReference type="Proteomes" id="UP001165427"/>
    </source>
</evidence>
<evidence type="ECO:0000256" key="5">
    <source>
        <dbReference type="ARBA" id="ARBA00022741"/>
    </source>
</evidence>
<dbReference type="Gene3D" id="3.40.50.620">
    <property type="entry name" value="HUPs"/>
    <property type="match status" value="1"/>
</dbReference>
<comment type="subcellular location">
    <subcellularLocation>
        <location evidence="1 8">Cytoplasm</location>
    </subcellularLocation>
</comment>
<dbReference type="InterPro" id="IPR012796">
    <property type="entry name" value="Lysidine-tRNA-synth_C"/>
</dbReference>
<proteinExistence type="inferred from homology"/>
<evidence type="ECO:0000256" key="4">
    <source>
        <dbReference type="ARBA" id="ARBA00022694"/>
    </source>
</evidence>
<keyword evidence="4 8" id="KW-0819">tRNA processing</keyword>
<keyword evidence="2 8" id="KW-0963">Cytoplasm</keyword>
<keyword evidence="3 8" id="KW-0436">Ligase</keyword>
<comment type="similarity">
    <text evidence="8">Belongs to the tRNA(Ile)-lysidine synthase family.</text>
</comment>
<dbReference type="PANTHER" id="PTHR43033:SF1">
    <property type="entry name" value="TRNA(ILE)-LYSIDINE SYNTHASE-RELATED"/>
    <property type="match status" value="1"/>
</dbReference>
<evidence type="ECO:0000256" key="6">
    <source>
        <dbReference type="ARBA" id="ARBA00022840"/>
    </source>
</evidence>
<evidence type="ECO:0000256" key="2">
    <source>
        <dbReference type="ARBA" id="ARBA00022490"/>
    </source>
</evidence>
<dbReference type="SUPFAM" id="SSF52402">
    <property type="entry name" value="Adenine nucleotide alpha hydrolases-like"/>
    <property type="match status" value="1"/>
</dbReference>
<comment type="catalytic activity">
    <reaction evidence="7 8">
        <text>cytidine(34) in tRNA(Ile2) + L-lysine + ATP = lysidine(34) in tRNA(Ile2) + AMP + diphosphate + H(+)</text>
        <dbReference type="Rhea" id="RHEA:43744"/>
        <dbReference type="Rhea" id="RHEA-COMP:10625"/>
        <dbReference type="Rhea" id="RHEA-COMP:10670"/>
        <dbReference type="ChEBI" id="CHEBI:15378"/>
        <dbReference type="ChEBI" id="CHEBI:30616"/>
        <dbReference type="ChEBI" id="CHEBI:32551"/>
        <dbReference type="ChEBI" id="CHEBI:33019"/>
        <dbReference type="ChEBI" id="CHEBI:82748"/>
        <dbReference type="ChEBI" id="CHEBI:83665"/>
        <dbReference type="ChEBI" id="CHEBI:456215"/>
        <dbReference type="EC" id="6.3.4.19"/>
    </reaction>
</comment>
<comment type="domain">
    <text evidence="8">The N-terminal region contains the highly conserved SGGXDS motif, predicted to be a P-loop motif involved in ATP binding.</text>
</comment>
<name>A0AA41R1J5_9BACT</name>
<dbReference type="Pfam" id="PF11734">
    <property type="entry name" value="TilS_C"/>
    <property type="match status" value="1"/>
</dbReference>
<dbReference type="SMART" id="SM00977">
    <property type="entry name" value="TilS_C"/>
    <property type="match status" value="1"/>
</dbReference>
<gene>
    <name evidence="8 10" type="primary">tilS</name>
    <name evidence="10" type="ORF">MRX98_07695</name>
</gene>
<feature type="binding site" evidence="8">
    <location>
        <begin position="25"/>
        <end position="30"/>
    </location>
    <ligand>
        <name>ATP</name>
        <dbReference type="ChEBI" id="CHEBI:30616"/>
    </ligand>
</feature>
<evidence type="ECO:0000313" key="10">
    <source>
        <dbReference type="EMBL" id="MCJ8500452.1"/>
    </source>
</evidence>
<dbReference type="NCBIfam" id="TIGR02433">
    <property type="entry name" value="lysidine_TilS_C"/>
    <property type="match status" value="1"/>
</dbReference>
<dbReference type="Gene3D" id="3.30.465.60">
    <property type="match status" value="1"/>
</dbReference>
<sequence length="478" mass="52997">MARVARTIARYAMVTPGERVLVGVSGGADSVALLDILSRLAAALDITLVVAHLDHGRRPADAADEADLVRRLATSRGWPCHVETLPPLRRRGSLEAQLRRRRYAFFQRTAAAWGCTRIAVGHHADDNAETVLLNLMRGSGMAGLSGIPPVRQERIVRPLIEVARDDLRSYLHHRGLPHLEDASNTDLRFQRNKVRHHLLPLLQNMYNPDLKTALNRLAKLCRQEEAWLATLLAPVMQEALIAVDADALLLDPGAMVAQPRPAQRRLLRMALRQWQGHLRRLSVEHIDAVADLLPAERVGRGLDLPYRIRVQRMAETLKFEKAPRGRGRPRPMPSSSDYAYVIQSLGAHPVTLFVPEGGGALHLTKRSMTCIDRMPASDRREALFDFSGVVFPLVVRNAGPGDRLRPMGLQGSQKIKKCFPAQGVSARQRRQQPLVVGGSGEILWVAGVRRSNAAPLTAATREVLQMKWLPAGDQSNCR</sequence>